<keyword evidence="2" id="KW-0472">Membrane</keyword>
<feature type="transmembrane region" description="Helical" evidence="2">
    <location>
        <begin position="6"/>
        <end position="35"/>
    </location>
</feature>
<sequence length="600" mass="63012">MVEVDIQFLAGVAVTVFLALMFFGVVVLWDVALALRSVGDKIDKLEDNVDDDLKDIGYSLDNISNAPGGGGAQFHLSGGTISSEPTPNQRPEAETQPRGQRPSQKDSPQRSAHPETEAGREQPSSDETVSESQSAERAEPESQAADSTTRTADSESDANGETARTDGADATTDTDQESAVEASADGSDTADPASASDPNAESEPDSESKPDHPRASINRGRFVTSPDRTAWFATPLDREAIANAGPEIAGELEAGDPEGGPTDEPDVIAAGPAPSSDGHESEPSNTGDEPDASEAFEFDESTMETAATNPLTGEADDVVDESADDRASATEADADVNAGGETDPVGRGDTASEPDSEPTPMAERENERAESDDIESDLTDGAIEPSVRSESASESKSESESESDSDSDRGLETGSEPATETETERKAGSELEPDSAAESPNSTRPDSSSDGELADAVDAVDVDDTSAESFTDFEFSDLTADDETEQTVDEAIDSMNDETPSLSLSSHGFEVTADADDDGAVLTFEFDPDTVEITGSTKRLLRYQMRSFAEKESTPDGDVTIEGNTIVVDLPEADGDAVSRWGEAAVEIIDRTLYLSDNSS</sequence>
<feature type="compositionally biased region" description="Acidic residues" evidence="1">
    <location>
        <begin position="452"/>
        <end position="466"/>
    </location>
</feature>
<organism evidence="3 4">
    <name type="scientific">Natronoglomus mannanivorans</name>
    <dbReference type="NCBI Taxonomy" id="2979990"/>
    <lineage>
        <taxon>Archaea</taxon>
        <taxon>Methanobacteriati</taxon>
        <taxon>Methanobacteriota</taxon>
        <taxon>Stenosarchaea group</taxon>
        <taxon>Halobacteria</taxon>
        <taxon>Halobacteriales</taxon>
        <taxon>Natrialbaceae</taxon>
        <taxon>Natronoglomus</taxon>
    </lineage>
</organism>
<feature type="region of interest" description="Disordered" evidence="1">
    <location>
        <begin position="67"/>
        <end position="485"/>
    </location>
</feature>
<evidence type="ECO:0000256" key="2">
    <source>
        <dbReference type="SAM" id="Phobius"/>
    </source>
</evidence>
<evidence type="ECO:0000313" key="3">
    <source>
        <dbReference type="EMBL" id="MCU4740321.1"/>
    </source>
</evidence>
<dbReference type="RefSeq" id="WP_338002160.1">
    <property type="nucleotide sequence ID" value="NZ_JAOPKA010000001.1"/>
</dbReference>
<feature type="compositionally biased region" description="Basic and acidic residues" evidence="1">
    <location>
        <begin position="362"/>
        <end position="371"/>
    </location>
</feature>
<proteinExistence type="predicted"/>
<protein>
    <submittedName>
        <fullName evidence="3">AAA family ATPase</fullName>
    </submittedName>
</protein>
<name>A0AAP2YVM3_9EURY</name>
<feature type="compositionally biased region" description="Acidic residues" evidence="1">
    <location>
        <begin position="314"/>
        <end position="323"/>
    </location>
</feature>
<feature type="compositionally biased region" description="Acidic residues" evidence="1">
    <location>
        <begin position="288"/>
        <end position="302"/>
    </location>
</feature>
<dbReference type="Proteomes" id="UP001321018">
    <property type="component" value="Unassembled WGS sequence"/>
</dbReference>
<reference evidence="3" key="1">
    <citation type="submission" date="2022-09" db="EMBL/GenBank/DDBJ databases">
        <title>Enrichment on poylsaccharides allowed isolation of novel metabolic and taxonomic groups of Haloarchaea.</title>
        <authorList>
            <person name="Sorokin D.Y."/>
            <person name="Elcheninov A.G."/>
            <person name="Khizhniak T.V."/>
            <person name="Kolganova T.V."/>
            <person name="Kublanov I.V."/>
        </authorList>
    </citation>
    <scope>NUCLEOTIDE SEQUENCE</scope>
    <source>
        <strain evidence="3">AArc-xg1-1</strain>
    </source>
</reference>
<feature type="compositionally biased region" description="Acidic residues" evidence="1">
    <location>
        <begin position="253"/>
        <end position="266"/>
    </location>
</feature>
<accession>A0AAP2YVM3</accession>
<feature type="compositionally biased region" description="Polar residues" evidence="1">
    <location>
        <begin position="438"/>
        <end position="450"/>
    </location>
</feature>
<comment type="caution">
    <text evidence="3">The sequence shown here is derived from an EMBL/GenBank/DDBJ whole genome shotgun (WGS) entry which is preliminary data.</text>
</comment>
<feature type="compositionally biased region" description="Polar residues" evidence="1">
    <location>
        <begin position="79"/>
        <end position="89"/>
    </location>
</feature>
<feature type="compositionally biased region" description="Basic and acidic residues" evidence="1">
    <location>
        <begin position="103"/>
        <end position="120"/>
    </location>
</feature>
<keyword evidence="2" id="KW-1133">Transmembrane helix</keyword>
<keyword evidence="2" id="KW-0812">Transmembrane</keyword>
<gene>
    <name evidence="3" type="ORF">OB960_02785</name>
</gene>
<dbReference type="EMBL" id="JAOPKA010000001">
    <property type="protein sequence ID" value="MCU4740321.1"/>
    <property type="molecule type" value="Genomic_DNA"/>
</dbReference>
<dbReference type="AlphaFoldDB" id="A0AAP2YVM3"/>
<evidence type="ECO:0000313" key="4">
    <source>
        <dbReference type="Proteomes" id="UP001321018"/>
    </source>
</evidence>
<evidence type="ECO:0000256" key="1">
    <source>
        <dbReference type="SAM" id="MobiDB-lite"/>
    </source>
</evidence>